<dbReference type="GO" id="GO:0016192">
    <property type="term" value="P:vesicle-mediated transport"/>
    <property type="evidence" value="ECO:0007669"/>
    <property type="project" value="InterPro"/>
</dbReference>
<dbReference type="PANTHER" id="PTHR14407:SF9">
    <property type="entry name" value="BLOC-3 COMPLEX MEMBER HPS4"/>
    <property type="match status" value="1"/>
</dbReference>
<dbReference type="InterPro" id="IPR043987">
    <property type="entry name" value="CCZ1/INTU/HSP4_longin_1"/>
</dbReference>
<keyword evidence="5" id="KW-1185">Reference proteome</keyword>
<dbReference type="Pfam" id="PF19031">
    <property type="entry name" value="Intu_longin_1"/>
    <property type="match status" value="1"/>
</dbReference>
<feature type="coiled-coil region" evidence="1">
    <location>
        <begin position="204"/>
        <end position="238"/>
    </location>
</feature>
<dbReference type="GO" id="GO:0005765">
    <property type="term" value="C:lysosomal membrane"/>
    <property type="evidence" value="ECO:0007669"/>
    <property type="project" value="TreeGrafter"/>
</dbReference>
<dbReference type="AlphaFoldDB" id="A0A164ZZG0"/>
<feature type="domain" description="CCZ1/INTU/HSP4 first Longin" evidence="3">
    <location>
        <begin position="11"/>
        <end position="100"/>
    </location>
</feature>
<dbReference type="GO" id="GO:0005085">
    <property type="term" value="F:guanyl-nucleotide exchange factor activity"/>
    <property type="evidence" value="ECO:0007669"/>
    <property type="project" value="TreeGrafter"/>
</dbReference>
<name>A0A164ZZG0_9CRUS</name>
<dbReference type="GO" id="GO:0031085">
    <property type="term" value="C:BLOC-3 complex"/>
    <property type="evidence" value="ECO:0007669"/>
    <property type="project" value="TreeGrafter"/>
</dbReference>
<comment type="caution">
    <text evidence="4">The sequence shown here is derived from an EMBL/GenBank/DDBJ whole genome shotgun (WGS) entry which is preliminary data.</text>
</comment>
<sequence>MSSPISDIPLLLFFIYDVEKSISESDDPLESILYFHPNSEPGNIERRISVVGQIVGTALCVKQLLSVPKLITLERGKFALSWSGRFILVVGSPQSVSTHIIHNQRDFIHRLLGGKFGELSEFFEASKAGTYEGFRVQIQHFCDSQLATISKKWAELASQPTLSIKQTKTQQKLTYYTNRFSVTNWLTNKVTELINRGSLGGTATVDLETRIENLEETLKEYAKKIQVLELEVAKHSERLAKVGSQQHFATNVELVSGPHIQTSVPPTAPSLFPSVPPPPPPPPPPPLPPLGTMSVQNQLSAKKPATLTKKTQLQLMRPAISLEDIINVKLKRTPCAQRTDKLSRILTPSNNLPRISLEALRSVKLKKTSLLKETSPVKSKSPKGKIRHALRRLPVTTSPGGTPKYERICQEDDMTPVMSRVLLKRFNAFQMSPDEENKENDIQFL</sequence>
<dbReference type="OrthoDB" id="6370515at2759"/>
<dbReference type="InterPro" id="IPR026091">
    <property type="entry name" value="HPS4"/>
</dbReference>
<dbReference type="GO" id="GO:0006605">
    <property type="term" value="P:protein targeting"/>
    <property type="evidence" value="ECO:0007669"/>
    <property type="project" value="TreeGrafter"/>
</dbReference>
<evidence type="ECO:0000256" key="1">
    <source>
        <dbReference type="SAM" id="Coils"/>
    </source>
</evidence>
<evidence type="ECO:0000313" key="4">
    <source>
        <dbReference type="EMBL" id="KZS16993.1"/>
    </source>
</evidence>
<dbReference type="PANTHER" id="PTHR14407">
    <property type="entry name" value="HERMANSKY-PUDLAK SYNDROME 4 PROTEIN LIGHT-EAR PROTEIN-RELATED"/>
    <property type="match status" value="1"/>
</dbReference>
<evidence type="ECO:0000313" key="5">
    <source>
        <dbReference type="Proteomes" id="UP000076858"/>
    </source>
</evidence>
<protein>
    <recommendedName>
        <fullName evidence="3">CCZ1/INTU/HSP4 first Longin domain-containing protein</fullName>
    </recommendedName>
</protein>
<reference evidence="4 5" key="1">
    <citation type="submission" date="2016-03" db="EMBL/GenBank/DDBJ databases">
        <title>EvidentialGene: Evidence-directed Construction of Genes on Genomes.</title>
        <authorList>
            <person name="Gilbert D.G."/>
            <person name="Choi J.-H."/>
            <person name="Mockaitis K."/>
            <person name="Colbourne J."/>
            <person name="Pfrender M."/>
        </authorList>
    </citation>
    <scope>NUCLEOTIDE SEQUENCE [LARGE SCALE GENOMIC DNA]</scope>
    <source>
        <strain evidence="4 5">Xinb3</strain>
        <tissue evidence="4">Complete organism</tissue>
    </source>
</reference>
<dbReference type="Proteomes" id="UP000076858">
    <property type="component" value="Unassembled WGS sequence"/>
</dbReference>
<feature type="region of interest" description="Disordered" evidence="2">
    <location>
        <begin position="259"/>
        <end position="290"/>
    </location>
</feature>
<feature type="compositionally biased region" description="Pro residues" evidence="2">
    <location>
        <begin position="274"/>
        <end position="289"/>
    </location>
</feature>
<dbReference type="STRING" id="35525.A0A164ZZG0"/>
<evidence type="ECO:0000259" key="3">
    <source>
        <dbReference type="Pfam" id="PF19031"/>
    </source>
</evidence>
<dbReference type="EMBL" id="LRGB01000687">
    <property type="protein sequence ID" value="KZS16993.1"/>
    <property type="molecule type" value="Genomic_DNA"/>
</dbReference>
<gene>
    <name evidence="4" type="ORF">APZ42_017664</name>
</gene>
<keyword evidence="1" id="KW-0175">Coiled coil</keyword>
<organism evidence="4 5">
    <name type="scientific">Daphnia magna</name>
    <dbReference type="NCBI Taxonomy" id="35525"/>
    <lineage>
        <taxon>Eukaryota</taxon>
        <taxon>Metazoa</taxon>
        <taxon>Ecdysozoa</taxon>
        <taxon>Arthropoda</taxon>
        <taxon>Crustacea</taxon>
        <taxon>Branchiopoda</taxon>
        <taxon>Diplostraca</taxon>
        <taxon>Cladocera</taxon>
        <taxon>Anomopoda</taxon>
        <taxon>Daphniidae</taxon>
        <taxon>Daphnia</taxon>
    </lineage>
</organism>
<dbReference type="GO" id="GO:0031267">
    <property type="term" value="F:small GTPase binding"/>
    <property type="evidence" value="ECO:0007669"/>
    <property type="project" value="TreeGrafter"/>
</dbReference>
<dbReference type="GO" id="GO:0031410">
    <property type="term" value="C:cytoplasmic vesicle"/>
    <property type="evidence" value="ECO:0007669"/>
    <property type="project" value="TreeGrafter"/>
</dbReference>
<evidence type="ECO:0000256" key="2">
    <source>
        <dbReference type="SAM" id="MobiDB-lite"/>
    </source>
</evidence>
<accession>A0A164ZZG0</accession>
<proteinExistence type="predicted"/>